<dbReference type="PROSITE" id="PS01155">
    <property type="entry name" value="ENDONUCLEASE_III_2"/>
    <property type="match status" value="1"/>
</dbReference>
<dbReference type="GO" id="GO:0006285">
    <property type="term" value="P:base-excision repair, AP site formation"/>
    <property type="evidence" value="ECO:0007669"/>
    <property type="project" value="TreeGrafter"/>
</dbReference>
<keyword evidence="10 12" id="KW-0456">Lyase</keyword>
<comment type="catalytic activity">
    <reaction evidence="12">
        <text>2'-deoxyribonucleotide-(2'-deoxyribose 5'-phosphate)-2'-deoxyribonucleotide-DNA = a 3'-end 2'-deoxyribonucleotide-(2,3-dehydro-2,3-deoxyribose 5'-phosphate)-DNA + a 5'-end 5'-phospho-2'-deoxyribonucleoside-DNA + H(+)</text>
        <dbReference type="Rhea" id="RHEA:66592"/>
        <dbReference type="Rhea" id="RHEA-COMP:13180"/>
        <dbReference type="Rhea" id="RHEA-COMP:16897"/>
        <dbReference type="Rhea" id="RHEA-COMP:17067"/>
        <dbReference type="ChEBI" id="CHEBI:15378"/>
        <dbReference type="ChEBI" id="CHEBI:136412"/>
        <dbReference type="ChEBI" id="CHEBI:157695"/>
        <dbReference type="ChEBI" id="CHEBI:167181"/>
        <dbReference type="EC" id="4.2.99.18"/>
    </reaction>
</comment>
<evidence type="ECO:0000256" key="9">
    <source>
        <dbReference type="ARBA" id="ARBA00023204"/>
    </source>
</evidence>
<dbReference type="Gene3D" id="1.10.340.30">
    <property type="entry name" value="Hypothetical protein, domain 2"/>
    <property type="match status" value="1"/>
</dbReference>
<dbReference type="Gene3D" id="1.10.1670.10">
    <property type="entry name" value="Helix-hairpin-Helix base-excision DNA repair enzymes (C-terminal)"/>
    <property type="match status" value="1"/>
</dbReference>
<gene>
    <name evidence="12 14" type="primary">nth</name>
</gene>
<evidence type="ECO:0000256" key="12">
    <source>
        <dbReference type="HAMAP-Rule" id="MF_00942"/>
    </source>
</evidence>
<name>Q8D2L5_WIGBR</name>
<dbReference type="InterPro" id="IPR011257">
    <property type="entry name" value="DNA_glycosylase"/>
</dbReference>
<evidence type="ECO:0000256" key="8">
    <source>
        <dbReference type="ARBA" id="ARBA00023125"/>
    </source>
</evidence>
<evidence type="ECO:0000256" key="3">
    <source>
        <dbReference type="ARBA" id="ARBA00022723"/>
    </source>
</evidence>
<evidence type="ECO:0000256" key="1">
    <source>
        <dbReference type="ARBA" id="ARBA00008343"/>
    </source>
</evidence>
<evidence type="ECO:0000256" key="10">
    <source>
        <dbReference type="ARBA" id="ARBA00023239"/>
    </source>
</evidence>
<keyword evidence="7 12" id="KW-0411">Iron-sulfur</keyword>
<dbReference type="Proteomes" id="UP000000562">
    <property type="component" value="Chromosome"/>
</dbReference>
<dbReference type="FunFam" id="1.10.1670.10:FF:000001">
    <property type="entry name" value="Endonuclease III"/>
    <property type="match status" value="1"/>
</dbReference>
<dbReference type="KEGG" id="wbr:nth"/>
<dbReference type="InterPro" id="IPR023170">
    <property type="entry name" value="HhH_base_excis_C"/>
</dbReference>
<keyword evidence="8 12" id="KW-0238">DNA-binding</keyword>
<evidence type="ECO:0000313" key="14">
    <source>
        <dbReference type="EMBL" id="BAC24485.1"/>
    </source>
</evidence>
<feature type="binding site" evidence="12">
    <location>
        <position position="196"/>
    </location>
    <ligand>
        <name>[4Fe-4S] cluster</name>
        <dbReference type="ChEBI" id="CHEBI:49883"/>
    </ligand>
</feature>
<comment type="similarity">
    <text evidence="1 12">Belongs to the Nth/MutY family.</text>
</comment>
<keyword evidence="3 12" id="KW-0479">Metal-binding</keyword>
<dbReference type="InterPro" id="IPR005759">
    <property type="entry name" value="Nth"/>
</dbReference>
<keyword evidence="4 12" id="KW-0227">DNA damage</keyword>
<dbReference type="GO" id="GO:0003677">
    <property type="term" value="F:DNA binding"/>
    <property type="evidence" value="ECO:0007669"/>
    <property type="project" value="UniProtKB-UniRule"/>
</dbReference>
<dbReference type="HAMAP" id="MF_00942">
    <property type="entry name" value="Nth"/>
    <property type="match status" value="1"/>
</dbReference>
<keyword evidence="11 12" id="KW-0326">Glycosidase</keyword>
<protein>
    <recommendedName>
        <fullName evidence="12">Endonuclease III</fullName>
        <ecNumber evidence="12">4.2.99.18</ecNumber>
    </recommendedName>
    <alternativeName>
        <fullName evidence="12">DNA-(apurinic or apyrimidinic site) lyase</fullName>
    </alternativeName>
</protein>
<feature type="binding site" evidence="12">
    <location>
        <position position="193"/>
    </location>
    <ligand>
        <name>[4Fe-4S] cluster</name>
        <dbReference type="ChEBI" id="CHEBI:49883"/>
    </ligand>
</feature>
<dbReference type="InterPro" id="IPR004036">
    <property type="entry name" value="Endonuclease-III-like_CS2"/>
</dbReference>
<feature type="domain" description="HhH-GPD" evidence="13">
    <location>
        <begin position="38"/>
        <end position="184"/>
    </location>
</feature>
<evidence type="ECO:0000256" key="7">
    <source>
        <dbReference type="ARBA" id="ARBA00023014"/>
    </source>
</evidence>
<dbReference type="NCBIfam" id="TIGR01083">
    <property type="entry name" value="nth"/>
    <property type="match status" value="1"/>
</dbReference>
<organism evidence="14 15">
    <name type="scientific">Wigglesworthia glossinidia brevipalpis</name>
    <dbReference type="NCBI Taxonomy" id="36870"/>
    <lineage>
        <taxon>Bacteria</taxon>
        <taxon>Pseudomonadati</taxon>
        <taxon>Pseudomonadota</taxon>
        <taxon>Gammaproteobacteria</taxon>
        <taxon>Enterobacterales</taxon>
        <taxon>Erwiniaceae</taxon>
        <taxon>Wigglesworthia</taxon>
    </lineage>
</organism>
<dbReference type="InterPro" id="IPR003265">
    <property type="entry name" value="HhH-GPD_domain"/>
</dbReference>
<evidence type="ECO:0000256" key="5">
    <source>
        <dbReference type="ARBA" id="ARBA00022801"/>
    </source>
</evidence>
<evidence type="ECO:0000256" key="6">
    <source>
        <dbReference type="ARBA" id="ARBA00023004"/>
    </source>
</evidence>
<evidence type="ECO:0000313" key="15">
    <source>
        <dbReference type="Proteomes" id="UP000000562"/>
    </source>
</evidence>
<keyword evidence="2 12" id="KW-0004">4Fe-4S</keyword>
<keyword evidence="9 12" id="KW-0234">DNA repair</keyword>
<reference evidence="14 15" key="1">
    <citation type="journal article" date="2002" name="Nat. Genet.">
        <title>Genome sequence of the endocellular obligate symbiont of tsetse flies, Wigglesworthia glossinidia.</title>
        <authorList>
            <person name="Akman L."/>
            <person name="Yamashita A."/>
            <person name="Watanabe H."/>
            <person name="Oshima K."/>
            <person name="Shiba T."/>
            <person name="Hattori M."/>
            <person name="Aksoy S."/>
        </authorList>
    </citation>
    <scope>NUCLEOTIDE SEQUENCE [LARGE SCALE GENOMIC DNA]</scope>
</reference>
<feature type="binding site" evidence="12">
    <location>
        <position position="202"/>
    </location>
    <ligand>
        <name>[4Fe-4S] cluster</name>
        <dbReference type="ChEBI" id="CHEBI:49883"/>
    </ligand>
</feature>
<dbReference type="OrthoDB" id="9800977at2"/>
<comment type="cofactor">
    <cofactor evidence="12">
        <name>[4Fe-4S] cluster</name>
        <dbReference type="ChEBI" id="CHEBI:49883"/>
    </cofactor>
    <text evidence="12">Binds 1 [4Fe-4S] cluster.</text>
</comment>
<dbReference type="FunFam" id="1.10.340.30:FF:000001">
    <property type="entry name" value="Endonuclease III"/>
    <property type="match status" value="1"/>
</dbReference>
<dbReference type="Pfam" id="PF00633">
    <property type="entry name" value="HHH"/>
    <property type="match status" value="1"/>
</dbReference>
<sequence>MHRTKVTNVFLRLKKFFPNSRIELKFKSNFELFIAVLLSSRTKDAQVNFVTKNLFSKANNPYNMIKLGEKIKYYIKSIGFFNRKTDFILKSCNILLKKFNGKIPSKRKHLESLPGIGRKSANVILNVAFGFETIAVDTHVLRVSNRIGLSNSNNLRNVENTLDNIVPKEFKISCHSLLVLQGRYICKSKRPNCKICKINDLCKFYKNNL</sequence>
<feature type="binding site" evidence="12">
    <location>
        <position position="186"/>
    </location>
    <ligand>
        <name>[4Fe-4S] cluster</name>
        <dbReference type="ChEBI" id="CHEBI:49883"/>
    </ligand>
</feature>
<dbReference type="Pfam" id="PF00730">
    <property type="entry name" value="HhH-GPD"/>
    <property type="match status" value="1"/>
</dbReference>
<accession>Q8D2L5</accession>
<proteinExistence type="inferred from homology"/>
<evidence type="ECO:0000259" key="13">
    <source>
        <dbReference type="SMART" id="SM00478"/>
    </source>
</evidence>
<dbReference type="EC" id="4.2.99.18" evidence="12"/>
<dbReference type="HOGENOM" id="CLU_012862_3_0_6"/>
<dbReference type="GO" id="GO:0140078">
    <property type="term" value="F:class I DNA-(apurinic or apyrimidinic site) endonuclease activity"/>
    <property type="evidence" value="ECO:0007669"/>
    <property type="project" value="UniProtKB-EC"/>
</dbReference>
<dbReference type="AlphaFoldDB" id="Q8D2L5"/>
<dbReference type="PANTHER" id="PTHR10359:SF18">
    <property type="entry name" value="ENDONUCLEASE III"/>
    <property type="match status" value="1"/>
</dbReference>
<dbReference type="GO" id="GO:0046872">
    <property type="term" value="F:metal ion binding"/>
    <property type="evidence" value="ECO:0007669"/>
    <property type="project" value="UniProtKB-KW"/>
</dbReference>
<comment type="function">
    <text evidence="12">DNA repair enzyme that has both DNA N-glycosylase activity and AP-lyase activity. The DNA N-glycosylase activity releases various damaged pyrimidines from DNA by cleaving the N-glycosidic bond, leaving an AP (apurinic/apyrimidinic) site. The AP-lyase activity cleaves the phosphodiester bond 3' to the AP site by a beta-elimination, leaving a 3'-terminal unsaturated sugar and a product with a terminal 5'-phosphate.</text>
</comment>
<dbReference type="eggNOG" id="COG0177">
    <property type="taxonomic scope" value="Bacteria"/>
</dbReference>
<dbReference type="SUPFAM" id="SSF48150">
    <property type="entry name" value="DNA-glycosylase"/>
    <property type="match status" value="1"/>
</dbReference>
<evidence type="ECO:0000256" key="11">
    <source>
        <dbReference type="ARBA" id="ARBA00023295"/>
    </source>
</evidence>
<dbReference type="SMART" id="SM00478">
    <property type="entry name" value="ENDO3c"/>
    <property type="match status" value="1"/>
</dbReference>
<dbReference type="GO" id="GO:0019104">
    <property type="term" value="F:DNA N-glycosylase activity"/>
    <property type="evidence" value="ECO:0007669"/>
    <property type="project" value="UniProtKB-UniRule"/>
</dbReference>
<dbReference type="GO" id="GO:0051539">
    <property type="term" value="F:4 iron, 4 sulfur cluster binding"/>
    <property type="evidence" value="ECO:0007669"/>
    <property type="project" value="UniProtKB-UniRule"/>
</dbReference>
<dbReference type="PIRSF" id="PIRSF001435">
    <property type="entry name" value="Nth"/>
    <property type="match status" value="1"/>
</dbReference>
<keyword evidence="5 12" id="KW-0378">Hydrolase</keyword>
<keyword evidence="6 12" id="KW-0408">Iron</keyword>
<evidence type="ECO:0000256" key="4">
    <source>
        <dbReference type="ARBA" id="ARBA00022763"/>
    </source>
</evidence>
<dbReference type="EMBL" id="BA000021">
    <property type="protein sequence ID" value="BAC24485.1"/>
    <property type="molecule type" value="Genomic_DNA"/>
</dbReference>
<dbReference type="PANTHER" id="PTHR10359">
    <property type="entry name" value="A/G-SPECIFIC ADENINE GLYCOSYLASE/ENDONUCLEASE III"/>
    <property type="match status" value="1"/>
</dbReference>
<dbReference type="InterPro" id="IPR000445">
    <property type="entry name" value="HhH_motif"/>
</dbReference>
<evidence type="ECO:0000256" key="2">
    <source>
        <dbReference type="ARBA" id="ARBA00022485"/>
    </source>
</evidence>
<dbReference type="STRING" id="36870.gene:10368839"/>
<dbReference type="CDD" id="cd00056">
    <property type="entry name" value="ENDO3c"/>
    <property type="match status" value="1"/>
</dbReference>
<keyword evidence="15" id="KW-1185">Reference proteome</keyword>